<proteinExistence type="predicted"/>
<dbReference type="Proteomes" id="UP000659654">
    <property type="component" value="Unassembled WGS sequence"/>
</dbReference>
<accession>A0A1I7SUR5</accession>
<sequence>MSPLLTLFTALLLVPLRSAVRCYNGAQGVYINNPRSLAIIDCGNAINTCSKTVDLSAQIANRACGPAYTCLYQNGTSSPRGFCFNVSTAQTSCCCYGSLCNDSTRPYINTAFLLTPLLALFCYRVRKMIT</sequence>
<feature type="chain" id="PRO_5036308834" evidence="1">
    <location>
        <begin position="20"/>
        <end position="130"/>
    </location>
</feature>
<evidence type="ECO:0000313" key="3">
    <source>
        <dbReference type="Proteomes" id="UP000095284"/>
    </source>
</evidence>
<dbReference type="EMBL" id="CAJFDI010000005">
    <property type="protein sequence ID" value="CAD5232847.1"/>
    <property type="molecule type" value="Genomic_DNA"/>
</dbReference>
<evidence type="ECO:0000256" key="1">
    <source>
        <dbReference type="SAM" id="SignalP"/>
    </source>
</evidence>
<dbReference type="SMR" id="A0A1I7SUR5"/>
<reference evidence="5" key="1">
    <citation type="submission" date="2016-11" db="UniProtKB">
        <authorList>
            <consortium name="WormBaseParasite"/>
        </authorList>
    </citation>
    <scope>IDENTIFICATION</scope>
</reference>
<dbReference type="EMBL" id="CAJFCV020000005">
    <property type="protein sequence ID" value="CAG9125923.1"/>
    <property type="molecule type" value="Genomic_DNA"/>
</dbReference>
<organism evidence="3 5">
    <name type="scientific">Bursaphelenchus xylophilus</name>
    <name type="common">Pinewood nematode worm</name>
    <name type="synonym">Aphelenchoides xylophilus</name>
    <dbReference type="NCBI Taxonomy" id="6326"/>
    <lineage>
        <taxon>Eukaryota</taxon>
        <taxon>Metazoa</taxon>
        <taxon>Ecdysozoa</taxon>
        <taxon>Nematoda</taxon>
        <taxon>Chromadorea</taxon>
        <taxon>Rhabditida</taxon>
        <taxon>Tylenchina</taxon>
        <taxon>Tylenchomorpha</taxon>
        <taxon>Aphelenchoidea</taxon>
        <taxon>Aphelenchoididae</taxon>
        <taxon>Bursaphelenchus</taxon>
    </lineage>
</organism>
<name>A0A1I7SUR5_BURXY</name>
<protein>
    <submittedName>
        <fullName evidence="2">(pine wood nematode) hypothetical protein</fullName>
    </submittedName>
</protein>
<evidence type="ECO:0000313" key="2">
    <source>
        <dbReference type="EMBL" id="CAD5232847.1"/>
    </source>
</evidence>
<dbReference type="WBParaSite" id="BXY_1678800.1">
    <property type="protein sequence ID" value="BXY_1678800.1"/>
    <property type="gene ID" value="BXY_1678800"/>
</dbReference>
<keyword evidence="1" id="KW-0732">Signal</keyword>
<evidence type="ECO:0000313" key="4">
    <source>
        <dbReference type="Proteomes" id="UP000659654"/>
    </source>
</evidence>
<dbReference type="AlphaFoldDB" id="A0A1I7SUR5"/>
<keyword evidence="4" id="KW-1185">Reference proteome</keyword>
<evidence type="ECO:0000313" key="5">
    <source>
        <dbReference type="WBParaSite" id="BXY_1678800.1"/>
    </source>
</evidence>
<dbReference type="Proteomes" id="UP000095284">
    <property type="component" value="Unplaced"/>
</dbReference>
<reference evidence="2" key="2">
    <citation type="submission" date="2020-09" db="EMBL/GenBank/DDBJ databases">
        <authorList>
            <person name="Kikuchi T."/>
        </authorList>
    </citation>
    <scope>NUCLEOTIDE SEQUENCE</scope>
    <source>
        <strain evidence="2">Ka4C1</strain>
    </source>
</reference>
<dbReference type="PANTHER" id="PTHR34721">
    <property type="entry name" value="PROTEIN CBG09734"/>
    <property type="match status" value="1"/>
</dbReference>
<gene>
    <name evidence="2" type="ORF">BXYJ_LOCUS12938</name>
</gene>
<dbReference type="PANTHER" id="PTHR34721:SF3">
    <property type="entry name" value="ACTIVIN_RECP DOMAIN-CONTAINING PROTEIN-RELATED"/>
    <property type="match status" value="1"/>
</dbReference>
<feature type="signal peptide" evidence="1">
    <location>
        <begin position="1"/>
        <end position="19"/>
    </location>
</feature>
<dbReference type="Proteomes" id="UP000582659">
    <property type="component" value="Unassembled WGS sequence"/>
</dbReference>